<evidence type="ECO:0000256" key="3">
    <source>
        <dbReference type="ARBA" id="ARBA00004851"/>
    </source>
</evidence>
<accession>A0AAE0TRC8</accession>
<comment type="similarity">
    <text evidence="4 10">Belongs to the glycosyl hydrolase 10 (cellulase F) family.</text>
</comment>
<evidence type="ECO:0000259" key="13">
    <source>
        <dbReference type="PROSITE" id="PS51760"/>
    </source>
</evidence>
<evidence type="ECO:0000256" key="12">
    <source>
        <dbReference type="SAM" id="SignalP"/>
    </source>
</evidence>
<comment type="subcellular location">
    <subcellularLocation>
        <location evidence="2">Secreted</location>
    </subcellularLocation>
</comment>
<dbReference type="GO" id="GO:0045493">
    <property type="term" value="P:xylan catabolic process"/>
    <property type="evidence" value="ECO:0007669"/>
    <property type="project" value="UniProtKB-KW"/>
</dbReference>
<organism evidence="14 15">
    <name type="scientific">Recurvomyces mirabilis</name>
    <dbReference type="NCBI Taxonomy" id="574656"/>
    <lineage>
        <taxon>Eukaryota</taxon>
        <taxon>Fungi</taxon>
        <taxon>Dikarya</taxon>
        <taxon>Ascomycota</taxon>
        <taxon>Pezizomycotina</taxon>
        <taxon>Dothideomycetes</taxon>
        <taxon>Dothideomycetidae</taxon>
        <taxon>Mycosphaerellales</taxon>
        <taxon>Teratosphaeriaceae</taxon>
        <taxon>Recurvomyces</taxon>
    </lineage>
</organism>
<dbReference type="InterPro" id="IPR044846">
    <property type="entry name" value="GH10"/>
</dbReference>
<evidence type="ECO:0000256" key="10">
    <source>
        <dbReference type="RuleBase" id="RU361174"/>
    </source>
</evidence>
<evidence type="ECO:0000313" key="14">
    <source>
        <dbReference type="EMBL" id="KAK3672416.1"/>
    </source>
</evidence>
<dbReference type="PROSITE" id="PS51760">
    <property type="entry name" value="GH10_2"/>
    <property type="match status" value="1"/>
</dbReference>
<dbReference type="InterPro" id="IPR017853">
    <property type="entry name" value="GH"/>
</dbReference>
<dbReference type="AlphaFoldDB" id="A0AAE0TRC8"/>
<dbReference type="GO" id="GO:0031176">
    <property type="term" value="F:endo-1,4-beta-xylanase activity"/>
    <property type="evidence" value="ECO:0007669"/>
    <property type="project" value="UniProtKB-EC"/>
</dbReference>
<feature type="chain" id="PRO_5042209382" description="Beta-xylanase" evidence="12">
    <location>
        <begin position="20"/>
        <end position="392"/>
    </location>
</feature>
<reference evidence="14" key="1">
    <citation type="submission" date="2023-07" db="EMBL/GenBank/DDBJ databases">
        <title>Black Yeasts Isolated from many extreme environments.</title>
        <authorList>
            <person name="Coleine C."/>
            <person name="Stajich J.E."/>
            <person name="Selbmann L."/>
        </authorList>
    </citation>
    <scope>NUCLEOTIDE SEQUENCE</scope>
    <source>
        <strain evidence="14">CCFEE 5485</strain>
    </source>
</reference>
<keyword evidence="12" id="KW-0732">Signal</keyword>
<evidence type="ECO:0000313" key="15">
    <source>
        <dbReference type="Proteomes" id="UP001274830"/>
    </source>
</evidence>
<evidence type="ECO:0000256" key="8">
    <source>
        <dbReference type="ARBA" id="ARBA00023277"/>
    </source>
</evidence>
<gene>
    <name evidence="14" type="ORF">LTR78_007723</name>
</gene>
<dbReference type="SUPFAM" id="SSF51445">
    <property type="entry name" value="(Trans)glycosidases"/>
    <property type="match status" value="1"/>
</dbReference>
<dbReference type="Proteomes" id="UP001274830">
    <property type="component" value="Unassembled WGS sequence"/>
</dbReference>
<keyword evidence="5" id="KW-0964">Secreted</keyword>
<evidence type="ECO:0000256" key="6">
    <source>
        <dbReference type="ARBA" id="ARBA00022651"/>
    </source>
</evidence>
<evidence type="ECO:0000256" key="4">
    <source>
        <dbReference type="ARBA" id="ARBA00007495"/>
    </source>
</evidence>
<evidence type="ECO:0000256" key="2">
    <source>
        <dbReference type="ARBA" id="ARBA00004613"/>
    </source>
</evidence>
<evidence type="ECO:0000256" key="1">
    <source>
        <dbReference type="ARBA" id="ARBA00000681"/>
    </source>
</evidence>
<evidence type="ECO:0000256" key="7">
    <source>
        <dbReference type="ARBA" id="ARBA00022801"/>
    </source>
</evidence>
<dbReference type="EC" id="3.2.1.8" evidence="10"/>
<proteinExistence type="inferred from homology"/>
<dbReference type="GO" id="GO:0005576">
    <property type="term" value="C:extracellular region"/>
    <property type="evidence" value="ECO:0007669"/>
    <property type="project" value="UniProtKB-SubCell"/>
</dbReference>
<comment type="caution">
    <text evidence="14">The sequence shown here is derived from an EMBL/GenBank/DDBJ whole genome shotgun (WGS) entry which is preliminary data.</text>
</comment>
<evidence type="ECO:0000256" key="9">
    <source>
        <dbReference type="ARBA" id="ARBA00023326"/>
    </source>
</evidence>
<keyword evidence="10" id="KW-0326">Glycosidase</keyword>
<feature type="signal peptide" evidence="12">
    <location>
        <begin position="1"/>
        <end position="19"/>
    </location>
</feature>
<comment type="catalytic activity">
    <reaction evidence="1 10">
        <text>Endohydrolysis of (1-&gt;4)-beta-D-xylosidic linkages in xylans.</text>
        <dbReference type="EC" id="3.2.1.8"/>
    </reaction>
</comment>
<keyword evidence="7 10" id="KW-0378">Hydrolase</keyword>
<dbReference type="InterPro" id="IPR001000">
    <property type="entry name" value="GH10_dom"/>
</dbReference>
<dbReference type="Gene3D" id="3.20.20.80">
    <property type="entry name" value="Glycosidases"/>
    <property type="match status" value="1"/>
</dbReference>
<feature type="compositionally biased region" description="Pro residues" evidence="11">
    <location>
        <begin position="35"/>
        <end position="62"/>
    </location>
</feature>
<keyword evidence="8 10" id="KW-0119">Carbohydrate metabolism</keyword>
<dbReference type="Pfam" id="PF00331">
    <property type="entry name" value="Glyco_hydro_10"/>
    <property type="match status" value="1"/>
</dbReference>
<feature type="region of interest" description="Disordered" evidence="11">
    <location>
        <begin position="22"/>
        <end position="67"/>
    </location>
</feature>
<dbReference type="PRINTS" id="PR00134">
    <property type="entry name" value="GLHYDRLASE10"/>
</dbReference>
<keyword evidence="6" id="KW-0858">Xylan degradation</keyword>
<dbReference type="PANTHER" id="PTHR31490:SF35">
    <property type="entry name" value="ENDO-1,4-BETA-XYLANASE"/>
    <property type="match status" value="1"/>
</dbReference>
<dbReference type="SMART" id="SM00633">
    <property type="entry name" value="Glyco_10"/>
    <property type="match status" value="1"/>
</dbReference>
<sequence>MQLISTLSAVLAVTGAAVAGPTGQKGPAFRWHGPAPHPGHGPSPPGRPLPPVARPPPPPPGAPKDQGLYTAMRARGREFIGTAVTFRNDTAEAAIYGNKADFNSITPENAMKWEVTEPQRGNFTFDDADRYVDYATANGIEIHCHNLVWHSQLPPWVTAGKFDNATLIGIMHDHIKGLAGRYAGRCTRWDVVNEALDEDGTYRKSVWYNTIGEAFLPMAFKFAREVDPKAQLYYNDYNLEYNEAKTTGAQRIVKLIQSYGVEIDGVGFQAHVASETTPTSGGPAPNQTVLEAAFNQMTSQNVNVIYTEIDVRMNTPATPAKLAVQAETYRSLAAACLSVKRCVGMTLWGVSDKYSWIPGTFPGEGAANVWNETMQKKPAYDGFLKGIQTGGR</sequence>
<dbReference type="PANTHER" id="PTHR31490">
    <property type="entry name" value="GLYCOSYL HYDROLASE"/>
    <property type="match status" value="1"/>
</dbReference>
<feature type="domain" description="GH10" evidence="13">
    <location>
        <begin position="76"/>
        <end position="386"/>
    </location>
</feature>
<name>A0AAE0TRC8_9PEZI</name>
<evidence type="ECO:0000256" key="5">
    <source>
        <dbReference type="ARBA" id="ARBA00022525"/>
    </source>
</evidence>
<protein>
    <recommendedName>
        <fullName evidence="10">Beta-xylanase</fullName>
        <ecNumber evidence="10">3.2.1.8</ecNumber>
    </recommendedName>
</protein>
<keyword evidence="15" id="KW-1185">Reference proteome</keyword>
<evidence type="ECO:0000256" key="11">
    <source>
        <dbReference type="SAM" id="MobiDB-lite"/>
    </source>
</evidence>
<dbReference type="EMBL" id="JAUTXT010000033">
    <property type="protein sequence ID" value="KAK3672416.1"/>
    <property type="molecule type" value="Genomic_DNA"/>
</dbReference>
<keyword evidence="9 10" id="KW-0624">Polysaccharide degradation</keyword>
<comment type="pathway">
    <text evidence="3">Glycan degradation; xylan degradation.</text>
</comment>